<gene>
    <name evidence="3" type="primary">paaI</name>
    <name evidence="3" type="ORF">F3059_01930</name>
</gene>
<dbReference type="InterPro" id="IPR003736">
    <property type="entry name" value="PAAI_dom"/>
</dbReference>
<accession>A0A6N6MB92</accession>
<dbReference type="CDD" id="cd03443">
    <property type="entry name" value="PaaI_thioesterase"/>
    <property type="match status" value="1"/>
</dbReference>
<dbReference type="PANTHER" id="PTHR42856">
    <property type="entry name" value="ACYL-COENZYME A THIOESTERASE PAAI"/>
    <property type="match status" value="1"/>
</dbReference>
<dbReference type="GO" id="GO:0016289">
    <property type="term" value="F:acyl-CoA hydrolase activity"/>
    <property type="evidence" value="ECO:0007669"/>
    <property type="project" value="UniProtKB-ARBA"/>
</dbReference>
<protein>
    <submittedName>
        <fullName evidence="3">Hydroxyphenylacetyl-CoA thioesterase PaaI</fullName>
    </submittedName>
</protein>
<dbReference type="Proteomes" id="UP000435357">
    <property type="component" value="Unassembled WGS sequence"/>
</dbReference>
<dbReference type="InterPro" id="IPR011973">
    <property type="entry name" value="PaaD"/>
</dbReference>
<dbReference type="InterPro" id="IPR052723">
    <property type="entry name" value="Acyl-CoA_thioesterase_PaaI"/>
</dbReference>
<proteinExistence type="predicted"/>
<evidence type="ECO:0000256" key="1">
    <source>
        <dbReference type="ARBA" id="ARBA00022801"/>
    </source>
</evidence>
<dbReference type="SUPFAM" id="SSF54637">
    <property type="entry name" value="Thioesterase/thiol ester dehydrase-isomerase"/>
    <property type="match status" value="1"/>
</dbReference>
<evidence type="ECO:0000313" key="3">
    <source>
        <dbReference type="EMBL" id="KAB1066259.1"/>
    </source>
</evidence>
<dbReference type="OrthoDB" id="32575at2"/>
<dbReference type="AlphaFoldDB" id="A0A6N6MB92"/>
<organism evidence="3 4">
    <name type="scientific">Salibacter halophilus</name>
    <dbReference type="NCBI Taxonomy" id="1803916"/>
    <lineage>
        <taxon>Bacteria</taxon>
        <taxon>Pseudomonadati</taxon>
        <taxon>Bacteroidota</taxon>
        <taxon>Flavobacteriia</taxon>
        <taxon>Flavobacteriales</taxon>
        <taxon>Salibacteraceae</taxon>
        <taxon>Salibacter</taxon>
    </lineage>
</organism>
<dbReference type="PANTHER" id="PTHR42856:SF1">
    <property type="entry name" value="ACYL-COENZYME A THIOESTERASE PAAI"/>
    <property type="match status" value="1"/>
</dbReference>
<name>A0A6N6MB92_9FLAO</name>
<sequence>MESLQPIDIFHLMYDNDPFSKWMDMKLSHIEKGSCTLEMTVKEPMLNGFSIAHGGISYSLADSALAFAANSRGPQCVSIETSISHLAPTAKGDQLKAVAKEKHRGKKTAIYEVTITNQHNKTVALFKGTVYITSKNWNNIK</sequence>
<dbReference type="RefSeq" id="WP_151166247.1">
    <property type="nucleotide sequence ID" value="NZ_WACR01000001.1"/>
</dbReference>
<dbReference type="InterPro" id="IPR029069">
    <property type="entry name" value="HotDog_dom_sf"/>
</dbReference>
<evidence type="ECO:0000313" key="4">
    <source>
        <dbReference type="Proteomes" id="UP000435357"/>
    </source>
</evidence>
<comment type="caution">
    <text evidence="3">The sequence shown here is derived from an EMBL/GenBank/DDBJ whole genome shotgun (WGS) entry which is preliminary data.</text>
</comment>
<dbReference type="Gene3D" id="3.10.129.10">
    <property type="entry name" value="Hotdog Thioesterase"/>
    <property type="match status" value="1"/>
</dbReference>
<dbReference type="InterPro" id="IPR006683">
    <property type="entry name" value="Thioestr_dom"/>
</dbReference>
<dbReference type="Pfam" id="PF03061">
    <property type="entry name" value="4HBT"/>
    <property type="match status" value="1"/>
</dbReference>
<reference evidence="3 4" key="1">
    <citation type="submission" date="2019-09" db="EMBL/GenBank/DDBJ databases">
        <title>Genomes of Cryomorphaceae.</title>
        <authorList>
            <person name="Bowman J.P."/>
        </authorList>
    </citation>
    <scope>NUCLEOTIDE SEQUENCE [LARGE SCALE GENOMIC DNA]</scope>
    <source>
        <strain evidence="3 4">KCTC 52047</strain>
    </source>
</reference>
<dbReference type="NCBIfam" id="TIGR02286">
    <property type="entry name" value="PaaD"/>
    <property type="match status" value="1"/>
</dbReference>
<keyword evidence="4" id="KW-1185">Reference proteome</keyword>
<keyword evidence="1" id="KW-0378">Hydrolase</keyword>
<evidence type="ECO:0000259" key="2">
    <source>
        <dbReference type="Pfam" id="PF03061"/>
    </source>
</evidence>
<feature type="domain" description="Thioesterase" evidence="2">
    <location>
        <begin position="50"/>
        <end position="123"/>
    </location>
</feature>
<dbReference type="EMBL" id="WACR01000001">
    <property type="protein sequence ID" value="KAB1066259.1"/>
    <property type="molecule type" value="Genomic_DNA"/>
</dbReference>
<dbReference type="NCBIfam" id="TIGR00369">
    <property type="entry name" value="unchar_dom_1"/>
    <property type="match status" value="1"/>
</dbReference>